<comment type="caution">
    <text evidence="6">The sequence shown here is derived from an EMBL/GenBank/DDBJ whole genome shotgun (WGS) entry which is preliminary data.</text>
</comment>
<dbReference type="GO" id="GO:0046306">
    <property type="term" value="P:alkanesulfonate catabolic process"/>
    <property type="evidence" value="ECO:0007669"/>
    <property type="project" value="TreeGrafter"/>
</dbReference>
<evidence type="ECO:0000313" key="7">
    <source>
        <dbReference type="Proteomes" id="UP000621210"/>
    </source>
</evidence>
<dbReference type="InterPro" id="IPR011251">
    <property type="entry name" value="Luciferase-like_dom"/>
</dbReference>
<organism evidence="6 7">
    <name type="scientific">Streptomyces griseicoloratus</name>
    <dbReference type="NCBI Taxonomy" id="2752516"/>
    <lineage>
        <taxon>Bacteria</taxon>
        <taxon>Bacillati</taxon>
        <taxon>Actinomycetota</taxon>
        <taxon>Actinomycetes</taxon>
        <taxon>Kitasatosporales</taxon>
        <taxon>Streptomycetaceae</taxon>
        <taxon>Streptomyces</taxon>
    </lineage>
</organism>
<reference evidence="6" key="1">
    <citation type="submission" date="2020-09" db="EMBL/GenBank/DDBJ databases">
        <title>Streptomyces grisecoloratus sp. nov., isolated from cotton soil.</title>
        <authorList>
            <person name="Xing L."/>
        </authorList>
    </citation>
    <scope>NUCLEOTIDE SEQUENCE</scope>
    <source>
        <strain evidence="6">TRM S81-3</strain>
    </source>
</reference>
<dbReference type="EC" id="1.-.-.-" evidence="6"/>
<dbReference type="InterPro" id="IPR036661">
    <property type="entry name" value="Luciferase-like_sf"/>
</dbReference>
<accession>A0A926LAQ8</accession>
<evidence type="ECO:0000256" key="3">
    <source>
        <dbReference type="ARBA" id="ARBA00023002"/>
    </source>
</evidence>
<dbReference type="RefSeq" id="WP_188184330.1">
    <property type="nucleotide sequence ID" value="NZ_JACVQF010000222.1"/>
</dbReference>
<evidence type="ECO:0000256" key="1">
    <source>
        <dbReference type="ARBA" id="ARBA00022630"/>
    </source>
</evidence>
<dbReference type="GO" id="GO:0008726">
    <property type="term" value="F:alkanesulfonate monooxygenase activity"/>
    <property type="evidence" value="ECO:0007669"/>
    <property type="project" value="TreeGrafter"/>
</dbReference>
<keyword evidence="7" id="KW-1185">Reference proteome</keyword>
<reference evidence="6" key="2">
    <citation type="submission" date="2020-09" db="EMBL/GenBank/DDBJ databases">
        <authorList>
            <person name="Luo X."/>
        </authorList>
    </citation>
    <scope>NUCLEOTIDE SEQUENCE</scope>
    <source>
        <strain evidence="6">TRM S81-3</strain>
    </source>
</reference>
<dbReference type="InterPro" id="IPR019921">
    <property type="entry name" value="Lucif-like_OxRdtase_Rv2161c"/>
</dbReference>
<dbReference type="SUPFAM" id="SSF51679">
    <property type="entry name" value="Bacterial luciferase-like"/>
    <property type="match status" value="1"/>
</dbReference>
<gene>
    <name evidence="6" type="ORF">H0H10_30250</name>
</gene>
<keyword evidence="2" id="KW-0288">FMN</keyword>
<sequence>MKFGIALPTVGPPGRRRYLLDVATAADRMGFDSVWVSSHVALPRTRNSTCLYPRAKTADAYNWGVAWLEPVAVMGVVAGVTERVRIGSHVMALPYRNPVILASELASLDQLSLGRTVLGAGIGWMDEEFRTVGVPRTQRGARTDEAIEVMRTLWAARHPTSFHGRFTDFDDMWLASRPHSRTGPPVYVGGNTDAALRRVARLGDGWLAHELYPDEITAARATLGRLTTEAGRDPAAIEITVRRALVPPFEVMDFMSDRVSIRGTADEVVKEIDAYRRAGVQLMVLDLSMRPAEIVETMEWLVKDVLVRL</sequence>
<proteinExistence type="predicted"/>
<name>A0A926LAQ8_9ACTN</name>
<dbReference type="InterPro" id="IPR050172">
    <property type="entry name" value="SsuD_RutA_monooxygenase"/>
</dbReference>
<dbReference type="Pfam" id="PF00296">
    <property type="entry name" value="Bac_luciferase"/>
    <property type="match status" value="1"/>
</dbReference>
<dbReference type="AlphaFoldDB" id="A0A926LAQ8"/>
<evidence type="ECO:0000256" key="2">
    <source>
        <dbReference type="ARBA" id="ARBA00022643"/>
    </source>
</evidence>
<protein>
    <submittedName>
        <fullName evidence="6">TIGR03619 family F420-dependent LLM class oxidoreductase</fullName>
        <ecNumber evidence="6">1.-.-.-</ecNumber>
    </submittedName>
</protein>
<dbReference type="Proteomes" id="UP000621210">
    <property type="component" value="Unassembled WGS sequence"/>
</dbReference>
<evidence type="ECO:0000259" key="5">
    <source>
        <dbReference type="Pfam" id="PF00296"/>
    </source>
</evidence>
<keyword evidence="4" id="KW-0503">Monooxygenase</keyword>
<dbReference type="PANTHER" id="PTHR42847:SF4">
    <property type="entry name" value="ALKANESULFONATE MONOOXYGENASE-RELATED"/>
    <property type="match status" value="1"/>
</dbReference>
<dbReference type="PANTHER" id="PTHR42847">
    <property type="entry name" value="ALKANESULFONATE MONOOXYGENASE"/>
    <property type="match status" value="1"/>
</dbReference>
<dbReference type="NCBIfam" id="TIGR03619">
    <property type="entry name" value="F420_Rv2161c"/>
    <property type="match status" value="1"/>
</dbReference>
<evidence type="ECO:0000256" key="4">
    <source>
        <dbReference type="ARBA" id="ARBA00023033"/>
    </source>
</evidence>
<keyword evidence="3 6" id="KW-0560">Oxidoreductase</keyword>
<dbReference type="Gene3D" id="3.20.20.30">
    <property type="entry name" value="Luciferase-like domain"/>
    <property type="match status" value="1"/>
</dbReference>
<evidence type="ECO:0000313" key="6">
    <source>
        <dbReference type="EMBL" id="MBD0423396.1"/>
    </source>
</evidence>
<keyword evidence="1" id="KW-0285">Flavoprotein</keyword>
<dbReference type="EMBL" id="JACVQF010000222">
    <property type="protein sequence ID" value="MBD0423396.1"/>
    <property type="molecule type" value="Genomic_DNA"/>
</dbReference>
<feature type="domain" description="Luciferase-like" evidence="5">
    <location>
        <begin position="1"/>
        <end position="245"/>
    </location>
</feature>